<organism evidence="8 9">
    <name type="scientific">Leptospira idonii</name>
    <dbReference type="NCBI Taxonomy" id="1193500"/>
    <lineage>
        <taxon>Bacteria</taxon>
        <taxon>Pseudomonadati</taxon>
        <taxon>Spirochaetota</taxon>
        <taxon>Spirochaetia</taxon>
        <taxon>Leptospirales</taxon>
        <taxon>Leptospiraceae</taxon>
        <taxon>Leptospira</taxon>
    </lineage>
</organism>
<comment type="caution">
    <text evidence="8">The sequence shown here is derived from an EMBL/GenBank/DDBJ whole genome shotgun (WGS) entry which is preliminary data.</text>
</comment>
<evidence type="ECO:0000256" key="5">
    <source>
        <dbReference type="SAM" id="Phobius"/>
    </source>
</evidence>
<feature type="transmembrane region" description="Helical" evidence="5">
    <location>
        <begin position="20"/>
        <end position="37"/>
    </location>
</feature>
<feature type="domain" description="Methyl-accepting transducer" evidence="6">
    <location>
        <begin position="289"/>
        <end position="553"/>
    </location>
</feature>
<dbReference type="InterPro" id="IPR004089">
    <property type="entry name" value="MCPsignal_dom"/>
</dbReference>
<evidence type="ECO:0000256" key="2">
    <source>
        <dbReference type="ARBA" id="ARBA00022500"/>
    </source>
</evidence>
<dbReference type="CDD" id="cd06225">
    <property type="entry name" value="HAMP"/>
    <property type="match status" value="1"/>
</dbReference>
<evidence type="ECO:0000313" key="8">
    <source>
        <dbReference type="EMBL" id="TGN20351.1"/>
    </source>
</evidence>
<gene>
    <name evidence="8" type="ORF">EHS15_03835</name>
</gene>
<keyword evidence="5" id="KW-0812">Transmembrane</keyword>
<evidence type="ECO:0000313" key="9">
    <source>
        <dbReference type="Proteomes" id="UP000298058"/>
    </source>
</evidence>
<comment type="similarity">
    <text evidence="3">Belongs to the methyl-accepting chemotaxis (MCP) protein family.</text>
</comment>
<dbReference type="Proteomes" id="UP000298058">
    <property type="component" value="Unassembled WGS sequence"/>
</dbReference>
<dbReference type="PROSITE" id="PS50111">
    <property type="entry name" value="CHEMOTAXIS_TRANSDUC_2"/>
    <property type="match status" value="1"/>
</dbReference>
<dbReference type="PRINTS" id="PR00260">
    <property type="entry name" value="CHEMTRNSDUCR"/>
</dbReference>
<dbReference type="InterPro" id="IPR004090">
    <property type="entry name" value="Chemotax_Me-accpt_rcpt"/>
</dbReference>
<dbReference type="FunFam" id="1.10.287.950:FF:000001">
    <property type="entry name" value="Methyl-accepting chemotaxis sensory transducer"/>
    <property type="match status" value="1"/>
</dbReference>
<keyword evidence="2" id="KW-0145">Chemotaxis</keyword>
<evidence type="ECO:0000256" key="1">
    <source>
        <dbReference type="ARBA" id="ARBA00004370"/>
    </source>
</evidence>
<feature type="transmembrane region" description="Helical" evidence="5">
    <location>
        <begin position="210"/>
        <end position="230"/>
    </location>
</feature>
<dbReference type="PANTHER" id="PTHR43531:SF11">
    <property type="entry name" value="METHYL-ACCEPTING CHEMOTAXIS PROTEIN 3"/>
    <property type="match status" value="1"/>
</dbReference>
<dbReference type="OrthoDB" id="319733at2"/>
<dbReference type="EMBL" id="RQHW01000013">
    <property type="protein sequence ID" value="TGN20351.1"/>
    <property type="molecule type" value="Genomic_DNA"/>
</dbReference>
<comment type="subcellular location">
    <subcellularLocation>
        <location evidence="1">Membrane</location>
    </subcellularLocation>
</comment>
<name>A0A4R9M2Y3_9LEPT</name>
<dbReference type="Gene3D" id="1.10.287.950">
    <property type="entry name" value="Methyl-accepting chemotaxis protein"/>
    <property type="match status" value="1"/>
</dbReference>
<dbReference type="PANTHER" id="PTHR43531">
    <property type="entry name" value="PROTEIN ICFG"/>
    <property type="match status" value="1"/>
</dbReference>
<dbReference type="GO" id="GO:0004888">
    <property type="term" value="F:transmembrane signaling receptor activity"/>
    <property type="evidence" value="ECO:0007669"/>
    <property type="project" value="InterPro"/>
</dbReference>
<dbReference type="InterPro" id="IPR051310">
    <property type="entry name" value="MCP_chemotaxis"/>
</dbReference>
<dbReference type="RefSeq" id="WP_135759215.1">
    <property type="nucleotide sequence ID" value="NZ_RQHW01000013.1"/>
</dbReference>
<dbReference type="GO" id="GO:0005886">
    <property type="term" value="C:plasma membrane"/>
    <property type="evidence" value="ECO:0007669"/>
    <property type="project" value="TreeGrafter"/>
</dbReference>
<protein>
    <submittedName>
        <fullName evidence="8">Methyl-accepting chemotaxis protein</fullName>
    </submittedName>
</protein>
<keyword evidence="5" id="KW-0472">Membrane</keyword>
<dbReference type="AlphaFoldDB" id="A0A4R9M2Y3"/>
<keyword evidence="5" id="KW-1133">Transmembrane helix</keyword>
<evidence type="ECO:0000256" key="3">
    <source>
        <dbReference type="ARBA" id="ARBA00029447"/>
    </source>
</evidence>
<dbReference type="Pfam" id="PF00672">
    <property type="entry name" value="HAMP"/>
    <property type="match status" value="1"/>
</dbReference>
<keyword evidence="9" id="KW-1185">Reference proteome</keyword>
<proteinExistence type="inferred from homology"/>
<evidence type="ECO:0000259" key="7">
    <source>
        <dbReference type="PROSITE" id="PS50885"/>
    </source>
</evidence>
<reference evidence="8" key="1">
    <citation type="journal article" date="2019" name="PLoS Negl. Trop. Dis.">
        <title>Revisiting the worldwide diversity of Leptospira species in the environment.</title>
        <authorList>
            <person name="Vincent A.T."/>
            <person name="Schiettekatte O."/>
            <person name="Bourhy P."/>
            <person name="Veyrier F.J."/>
            <person name="Picardeau M."/>
        </authorList>
    </citation>
    <scope>NUCLEOTIDE SEQUENCE [LARGE SCALE GENOMIC DNA]</scope>
    <source>
        <strain evidence="8">201300427</strain>
    </source>
</reference>
<dbReference type="GO" id="GO:0007165">
    <property type="term" value="P:signal transduction"/>
    <property type="evidence" value="ECO:0007669"/>
    <property type="project" value="UniProtKB-KW"/>
</dbReference>
<dbReference type="SUPFAM" id="SSF58104">
    <property type="entry name" value="Methyl-accepting chemotaxis protein (MCP) signaling domain"/>
    <property type="match status" value="1"/>
</dbReference>
<dbReference type="Pfam" id="PF00015">
    <property type="entry name" value="MCPsignal"/>
    <property type="match status" value="1"/>
</dbReference>
<keyword evidence="4" id="KW-0807">Transducer</keyword>
<evidence type="ECO:0000259" key="6">
    <source>
        <dbReference type="PROSITE" id="PS50111"/>
    </source>
</evidence>
<feature type="domain" description="HAMP" evidence="7">
    <location>
        <begin position="232"/>
        <end position="284"/>
    </location>
</feature>
<dbReference type="SMART" id="SM00283">
    <property type="entry name" value="MA"/>
    <property type="match status" value="1"/>
</dbReference>
<dbReference type="InterPro" id="IPR003660">
    <property type="entry name" value="HAMP_dom"/>
</dbReference>
<dbReference type="GO" id="GO:0006935">
    <property type="term" value="P:chemotaxis"/>
    <property type="evidence" value="ECO:0007669"/>
    <property type="project" value="UniProtKB-KW"/>
</dbReference>
<sequence length="590" mass="64579">MNRVLSQFSVKLKIYGSNAINQILVLIITILGIYGLNQLEEDLNSLKTIYEDSYEKSVKIGYNLAKIRNLTVKIINAEEIDDLEETNSEIDPIIKNTKQLLGEIENFLNIAFYEATVELDKTKEALQANLKIEEEFEKSLETLEQLKTEKEKFLRTKSPAAAKAAIQLQLDLVPTNKQLLNDISNFDEMMGELIKLRKDRSEKTAQNVKILLIAGYVVSFAIVMILSFFMGRSIANPIKKAELIANRFAEGDLTAEENFQSNDEIGRLIKALNHASVNLRSLISQINSTSDHVASSADEISATAQSLADGSSNQAASLEETSAAISEITESINQVAKTAKDQSIETTATIQEMTSLSDSILTVTNKSKLVNDGSQAMLKEAESGQIKVDEASRRMGAIEDSSNEIKEIINVINEISDQTNLLALNAAIEAARAGESGRGFAVVAEEISKLAGRSQEATKQIESLIQDSIQKVNDGKVIIEQLVDGFKRILNKSREAATLTEEISYATMTQNQQSQKVMTSVSNLTNLSNFIAEATNEQETSSHEVAGAIEQVNSISQSSAASAEELAGSTVSLAQLSEKLNSLISNFRIH</sequence>
<dbReference type="PROSITE" id="PS50885">
    <property type="entry name" value="HAMP"/>
    <property type="match status" value="1"/>
</dbReference>
<dbReference type="SMART" id="SM00304">
    <property type="entry name" value="HAMP"/>
    <property type="match status" value="2"/>
</dbReference>
<evidence type="ECO:0000256" key="4">
    <source>
        <dbReference type="PROSITE-ProRule" id="PRU00284"/>
    </source>
</evidence>
<accession>A0A4R9M2Y3</accession>